<evidence type="ECO:0000313" key="4">
    <source>
        <dbReference type="Proteomes" id="UP000199403"/>
    </source>
</evidence>
<evidence type="ECO:0000313" key="3">
    <source>
        <dbReference type="EMBL" id="SEI87144.1"/>
    </source>
</evidence>
<dbReference type="InterPro" id="IPR051532">
    <property type="entry name" value="Ester_Hydrolysis_Enzymes"/>
</dbReference>
<dbReference type="RefSeq" id="WP_092169318.1">
    <property type="nucleotide sequence ID" value="NZ_FNZH01000001.1"/>
</dbReference>
<dbReference type="AlphaFoldDB" id="A0A1H6U958"/>
<proteinExistence type="predicted"/>
<keyword evidence="4" id="KW-1185">Reference proteome</keyword>
<evidence type="ECO:0000259" key="2">
    <source>
        <dbReference type="Pfam" id="PF13472"/>
    </source>
</evidence>
<dbReference type="Gene3D" id="3.40.50.1110">
    <property type="entry name" value="SGNH hydrolase"/>
    <property type="match status" value="1"/>
</dbReference>
<dbReference type="SUPFAM" id="SSF52266">
    <property type="entry name" value="SGNH hydrolase"/>
    <property type="match status" value="1"/>
</dbReference>
<keyword evidence="1" id="KW-0732">Signal</keyword>
<dbReference type="PANTHER" id="PTHR30383:SF5">
    <property type="entry name" value="SGNH HYDROLASE-TYPE ESTERASE DOMAIN-CONTAINING PROTEIN"/>
    <property type="match status" value="1"/>
</dbReference>
<sequence length="392" mass="44461">MYRIPIFLFLLLSFSSSVFSQQIFSPKDGDRIVYLGNSLMENEQQYGFLEYLITSHHPEKQLSFRNLGWSGDTVFGDARSYYTSPPGPFELLIQQIRDVQPNWVILAYGGIEAQSGEKGLPAFAEGLQRLLDSLDQLNTRVILLSALPHRAAGTDNLLGERNASLRLYNEQMAQLEDQEKVFFVNVFDAFYSPESIDCWESNGIHLNEKGYHQLAQLIVSAIHSPVLEQELVLDISSNSVLGGDSLIGLESDRKAGTVSFTRVPNQLRLPLEKNQIQVKGLAKGMYTLTIDGELVAVGSHKQFAAGMALEQGPEVAQGRELLERIREKDRIYFQKYRPQNRTYIIGFRKYEQGRHKEGLDALDTLIYWLEEKINLGKKPVRQQYRIQPVSGD</sequence>
<organism evidence="3 4">
    <name type="scientific">Cyclobacterium xiamenense</name>
    <dbReference type="NCBI Taxonomy" id="1297121"/>
    <lineage>
        <taxon>Bacteria</taxon>
        <taxon>Pseudomonadati</taxon>
        <taxon>Bacteroidota</taxon>
        <taxon>Cytophagia</taxon>
        <taxon>Cytophagales</taxon>
        <taxon>Cyclobacteriaceae</taxon>
        <taxon>Cyclobacterium</taxon>
    </lineage>
</organism>
<dbReference type="PANTHER" id="PTHR30383">
    <property type="entry name" value="THIOESTERASE 1/PROTEASE 1/LYSOPHOSPHOLIPASE L1"/>
    <property type="match status" value="1"/>
</dbReference>
<name>A0A1H6U958_9BACT</name>
<reference evidence="4" key="1">
    <citation type="submission" date="2016-10" db="EMBL/GenBank/DDBJ databases">
        <authorList>
            <person name="Varghese N."/>
            <person name="Submissions S."/>
        </authorList>
    </citation>
    <scope>NUCLEOTIDE SEQUENCE [LARGE SCALE GENOMIC DNA]</scope>
    <source>
        <strain evidence="4">IBRC-M 10761</strain>
    </source>
</reference>
<dbReference type="InterPro" id="IPR013830">
    <property type="entry name" value="SGNH_hydro"/>
</dbReference>
<dbReference type="GO" id="GO:0004622">
    <property type="term" value="F:phosphatidylcholine lysophospholipase activity"/>
    <property type="evidence" value="ECO:0007669"/>
    <property type="project" value="TreeGrafter"/>
</dbReference>
<dbReference type="Pfam" id="PF13472">
    <property type="entry name" value="Lipase_GDSL_2"/>
    <property type="match status" value="1"/>
</dbReference>
<dbReference type="CDD" id="cd01834">
    <property type="entry name" value="SGNH_hydrolase_like_2"/>
    <property type="match status" value="1"/>
</dbReference>
<dbReference type="InterPro" id="IPR036514">
    <property type="entry name" value="SGNH_hydro_sf"/>
</dbReference>
<dbReference type="STRING" id="1416801.SAMN05192553_101629"/>
<protein>
    <submittedName>
        <fullName evidence="3">Lysophospholipase L1</fullName>
    </submittedName>
</protein>
<feature type="domain" description="SGNH hydrolase-type esterase" evidence="2">
    <location>
        <begin position="35"/>
        <end position="212"/>
    </location>
</feature>
<dbReference type="EMBL" id="FNZH01000001">
    <property type="protein sequence ID" value="SEI87144.1"/>
    <property type="molecule type" value="Genomic_DNA"/>
</dbReference>
<accession>A0A1H6U958</accession>
<dbReference type="OrthoDB" id="9774205at2"/>
<feature type="signal peptide" evidence="1">
    <location>
        <begin position="1"/>
        <end position="20"/>
    </location>
</feature>
<gene>
    <name evidence="3" type="ORF">SAMN05192553_101629</name>
</gene>
<dbReference type="Proteomes" id="UP000199403">
    <property type="component" value="Unassembled WGS sequence"/>
</dbReference>
<feature type="chain" id="PRO_5011788751" evidence="1">
    <location>
        <begin position="21"/>
        <end position="392"/>
    </location>
</feature>
<evidence type="ECO:0000256" key="1">
    <source>
        <dbReference type="SAM" id="SignalP"/>
    </source>
</evidence>